<dbReference type="Gene3D" id="1.10.3630.10">
    <property type="entry name" value="yeast vps74-n-term truncation variant domain like"/>
    <property type="match status" value="1"/>
</dbReference>
<keyword evidence="2" id="KW-0333">Golgi apparatus</keyword>
<dbReference type="InterPro" id="IPR038261">
    <property type="entry name" value="GPP34-like_sf"/>
</dbReference>
<evidence type="ECO:0000256" key="3">
    <source>
        <dbReference type="ARBA" id="ARBA00023121"/>
    </source>
</evidence>
<accession>A0ABS7FN90</accession>
<proteinExistence type="predicted"/>
<dbReference type="Pfam" id="PF05719">
    <property type="entry name" value="GPP34"/>
    <property type="match status" value="1"/>
</dbReference>
<keyword evidence="4" id="KW-0472">Membrane</keyword>
<gene>
    <name evidence="5" type="ORF">K1Y72_05320</name>
</gene>
<name>A0ABS7FN90_9ACTN</name>
<dbReference type="RefSeq" id="WP_220163776.1">
    <property type="nucleotide sequence ID" value="NZ_JAIBOA010000003.1"/>
</dbReference>
<sequence>MRIADEVLLLALHASGGRPPGGGPLGPALGAALLAELALAGRVKIVAGRVAVAAGDPTGDAELDAALARVAAAPERDAARWAAELGDGALRGRLAETLVEGGMVAAEEHWVDGVLASSGHPELNPRPRREVAARLAAARGGRPDDRTAALLAVAAAAGLVEPDGDGDGPYAWAAEAVAVAAAPGG</sequence>
<evidence type="ECO:0000313" key="5">
    <source>
        <dbReference type="EMBL" id="MBW8481781.1"/>
    </source>
</evidence>
<protein>
    <submittedName>
        <fullName evidence="5">GPP34 family phosphoprotein</fullName>
    </submittedName>
</protein>
<evidence type="ECO:0000256" key="1">
    <source>
        <dbReference type="ARBA" id="ARBA00004255"/>
    </source>
</evidence>
<dbReference type="InterPro" id="IPR008628">
    <property type="entry name" value="GPP34-like"/>
</dbReference>
<comment type="caution">
    <text evidence="5">The sequence shown here is derived from an EMBL/GenBank/DDBJ whole genome shotgun (WGS) entry which is preliminary data.</text>
</comment>
<dbReference type="Proteomes" id="UP000774570">
    <property type="component" value="Unassembled WGS sequence"/>
</dbReference>
<dbReference type="EMBL" id="JAIBOA010000003">
    <property type="protein sequence ID" value="MBW8481781.1"/>
    <property type="molecule type" value="Genomic_DNA"/>
</dbReference>
<comment type="subcellular location">
    <subcellularLocation>
        <location evidence="1">Golgi apparatus membrane</location>
        <topology evidence="1">Peripheral membrane protein</topology>
        <orientation evidence="1">Cytoplasmic side</orientation>
    </subcellularLocation>
</comment>
<organism evidence="5 6">
    <name type="scientific">Actinomadura parmotrematis</name>
    <dbReference type="NCBI Taxonomy" id="2864039"/>
    <lineage>
        <taxon>Bacteria</taxon>
        <taxon>Bacillati</taxon>
        <taxon>Actinomycetota</taxon>
        <taxon>Actinomycetes</taxon>
        <taxon>Streptosporangiales</taxon>
        <taxon>Thermomonosporaceae</taxon>
        <taxon>Actinomadura</taxon>
    </lineage>
</organism>
<reference evidence="5 6" key="1">
    <citation type="submission" date="2021-07" db="EMBL/GenBank/DDBJ databases">
        <title>Actinomadura sp. PM05-2 isolated from lichen.</title>
        <authorList>
            <person name="Somphong A."/>
            <person name="Phongsopitanun W."/>
            <person name="Tanasupawat S."/>
            <person name="Peongsungnone V."/>
        </authorList>
    </citation>
    <scope>NUCLEOTIDE SEQUENCE [LARGE SCALE GENOMIC DNA]</scope>
    <source>
        <strain evidence="5 6">PM05-2</strain>
    </source>
</reference>
<keyword evidence="6" id="KW-1185">Reference proteome</keyword>
<evidence type="ECO:0000256" key="4">
    <source>
        <dbReference type="ARBA" id="ARBA00023136"/>
    </source>
</evidence>
<evidence type="ECO:0000256" key="2">
    <source>
        <dbReference type="ARBA" id="ARBA00023034"/>
    </source>
</evidence>
<keyword evidence="3" id="KW-0446">Lipid-binding</keyword>
<evidence type="ECO:0000313" key="6">
    <source>
        <dbReference type="Proteomes" id="UP000774570"/>
    </source>
</evidence>